<name>A0ABM9ACX7_9GAMM</name>
<keyword evidence="1" id="KW-0732">Signal</keyword>
<accession>A0ABM9ACX7</accession>
<dbReference type="EMBL" id="CAKLPX010000001">
    <property type="protein sequence ID" value="CAH0990838.1"/>
    <property type="molecule type" value="Genomic_DNA"/>
</dbReference>
<evidence type="ECO:0000256" key="1">
    <source>
        <dbReference type="SAM" id="SignalP"/>
    </source>
</evidence>
<proteinExistence type="predicted"/>
<keyword evidence="3" id="KW-1185">Reference proteome</keyword>
<protein>
    <recommendedName>
        <fullName evidence="4">Lipoprotein</fullName>
    </recommendedName>
</protein>
<organism evidence="2 3">
    <name type="scientific">Sinobacterium norvegicum</name>
    <dbReference type="NCBI Taxonomy" id="1641715"/>
    <lineage>
        <taxon>Bacteria</taxon>
        <taxon>Pseudomonadati</taxon>
        <taxon>Pseudomonadota</taxon>
        <taxon>Gammaproteobacteria</taxon>
        <taxon>Cellvibrionales</taxon>
        <taxon>Spongiibacteraceae</taxon>
        <taxon>Sinobacterium</taxon>
    </lineage>
</organism>
<sequence>MNNYLLIFGILIASASAVAERNFSSAFSHCKSIEESSNRLDCYDQLTLVSEQKIISGYQQQVFGKENWQDEGAKSMTATIIKVSKSAYGKTVVELSNQQRWQQANGKTFKLKVGDSITIEKGVFNAFFLAKNGGSKTVKFVRLD</sequence>
<evidence type="ECO:0008006" key="4">
    <source>
        <dbReference type="Google" id="ProtNLM"/>
    </source>
</evidence>
<feature type="signal peptide" evidence="1">
    <location>
        <begin position="1"/>
        <end position="19"/>
    </location>
</feature>
<evidence type="ECO:0000313" key="3">
    <source>
        <dbReference type="Proteomes" id="UP000838100"/>
    </source>
</evidence>
<comment type="caution">
    <text evidence="2">The sequence shown here is derived from an EMBL/GenBank/DDBJ whole genome shotgun (WGS) entry which is preliminary data.</text>
</comment>
<reference evidence="2" key="1">
    <citation type="submission" date="2021-12" db="EMBL/GenBank/DDBJ databases">
        <authorList>
            <person name="Rodrigo-Torres L."/>
            <person name="Arahal R. D."/>
            <person name="Lucena T."/>
        </authorList>
    </citation>
    <scope>NUCLEOTIDE SEQUENCE</scope>
    <source>
        <strain evidence="2">CECT 8267</strain>
    </source>
</reference>
<dbReference type="Proteomes" id="UP000838100">
    <property type="component" value="Unassembled WGS sequence"/>
</dbReference>
<evidence type="ECO:0000313" key="2">
    <source>
        <dbReference type="EMBL" id="CAH0990838.1"/>
    </source>
</evidence>
<feature type="chain" id="PRO_5045706094" description="Lipoprotein" evidence="1">
    <location>
        <begin position="20"/>
        <end position="144"/>
    </location>
</feature>
<gene>
    <name evidence="2" type="ORF">SIN8267_00938</name>
</gene>
<dbReference type="RefSeq" id="WP_237443506.1">
    <property type="nucleotide sequence ID" value="NZ_CAKLPX010000001.1"/>
</dbReference>